<gene>
    <name evidence="1" type="ORF">K0M31_014834</name>
</gene>
<dbReference type="AlphaFoldDB" id="A0AA40KFM8"/>
<proteinExistence type="predicted"/>
<evidence type="ECO:0000313" key="2">
    <source>
        <dbReference type="Proteomes" id="UP001177670"/>
    </source>
</evidence>
<comment type="caution">
    <text evidence="1">The sequence shown here is derived from an EMBL/GenBank/DDBJ whole genome shotgun (WGS) entry which is preliminary data.</text>
</comment>
<evidence type="ECO:0000313" key="1">
    <source>
        <dbReference type="EMBL" id="KAK1118525.1"/>
    </source>
</evidence>
<reference evidence="1" key="1">
    <citation type="submission" date="2021-10" db="EMBL/GenBank/DDBJ databases">
        <title>Melipona bicolor Genome sequencing and assembly.</title>
        <authorList>
            <person name="Araujo N.S."/>
            <person name="Arias M.C."/>
        </authorList>
    </citation>
    <scope>NUCLEOTIDE SEQUENCE</scope>
    <source>
        <strain evidence="1">USP_2M_L1-L4_2017</strain>
        <tissue evidence="1">Whole body</tissue>
    </source>
</reference>
<name>A0AA40KFM8_9HYME</name>
<protein>
    <submittedName>
        <fullName evidence="1">Uncharacterized protein</fullName>
    </submittedName>
</protein>
<keyword evidence="2" id="KW-1185">Reference proteome</keyword>
<sequence length="92" mass="10697">MGRLYFPLHMQYPFRVSLPLTSLPELGVQQYMNPDIVDIGDRWFNLMSYVSDPVIHAEIPNVTNVYYEPPTSTQQIAIPRRCPRCGINMRNL</sequence>
<accession>A0AA40KFM8</accession>
<dbReference type="Proteomes" id="UP001177670">
    <property type="component" value="Unassembled WGS sequence"/>
</dbReference>
<dbReference type="EMBL" id="JAHYIQ010000042">
    <property type="protein sequence ID" value="KAK1118525.1"/>
    <property type="molecule type" value="Genomic_DNA"/>
</dbReference>
<organism evidence="1 2">
    <name type="scientific">Melipona bicolor</name>
    <dbReference type="NCBI Taxonomy" id="60889"/>
    <lineage>
        <taxon>Eukaryota</taxon>
        <taxon>Metazoa</taxon>
        <taxon>Ecdysozoa</taxon>
        <taxon>Arthropoda</taxon>
        <taxon>Hexapoda</taxon>
        <taxon>Insecta</taxon>
        <taxon>Pterygota</taxon>
        <taxon>Neoptera</taxon>
        <taxon>Endopterygota</taxon>
        <taxon>Hymenoptera</taxon>
        <taxon>Apocrita</taxon>
        <taxon>Aculeata</taxon>
        <taxon>Apoidea</taxon>
        <taxon>Anthophila</taxon>
        <taxon>Apidae</taxon>
        <taxon>Melipona</taxon>
    </lineage>
</organism>